<name>A0A1E7YKS8_9PROT</name>
<gene>
    <name evidence="1" type="ORF">BAE27_11345</name>
</gene>
<accession>A0A1E7YKS8</accession>
<reference evidence="1 2" key="1">
    <citation type="submission" date="2016-06" db="EMBL/GenBank/DDBJ databases">
        <title>Gene turnover analysis identifies the evolutionary adaptation of the extremophile Acidithiobacillus caldus.</title>
        <authorList>
            <person name="Zhang X."/>
        </authorList>
    </citation>
    <scope>NUCLEOTIDE SEQUENCE [LARGE SCALE GENOMIC DNA]</scope>
    <source>
        <strain evidence="1 2">DX</strain>
    </source>
</reference>
<protein>
    <submittedName>
        <fullName evidence="1">Uncharacterized protein</fullName>
    </submittedName>
</protein>
<dbReference type="AlphaFoldDB" id="A0A1E7YKS8"/>
<dbReference type="EMBL" id="LZYE01000318">
    <property type="protein sequence ID" value="OFC30679.1"/>
    <property type="molecule type" value="Genomic_DNA"/>
</dbReference>
<proteinExistence type="predicted"/>
<dbReference type="Proteomes" id="UP000175616">
    <property type="component" value="Unassembled WGS sequence"/>
</dbReference>
<organism evidence="1 2">
    <name type="scientific">Acidithiobacillus caldus</name>
    <dbReference type="NCBI Taxonomy" id="33059"/>
    <lineage>
        <taxon>Bacteria</taxon>
        <taxon>Pseudomonadati</taxon>
        <taxon>Pseudomonadota</taxon>
        <taxon>Acidithiobacillia</taxon>
        <taxon>Acidithiobacillales</taxon>
        <taxon>Acidithiobacillaceae</taxon>
        <taxon>Acidithiobacillus</taxon>
    </lineage>
</organism>
<sequence>MNLEDFLVKEADQHGLEQVRIAPGIEPSIGSDLDALLFLRGALRSVTDRLESLYLDGPPKKGRSSDDRDSYQNWLDETYGSIAHARAVLKATKDYAGMI</sequence>
<evidence type="ECO:0000313" key="2">
    <source>
        <dbReference type="Proteomes" id="UP000175616"/>
    </source>
</evidence>
<comment type="caution">
    <text evidence="1">The sequence shown here is derived from an EMBL/GenBank/DDBJ whole genome shotgun (WGS) entry which is preliminary data.</text>
</comment>
<evidence type="ECO:0000313" key="1">
    <source>
        <dbReference type="EMBL" id="OFC30679.1"/>
    </source>
</evidence>